<feature type="domain" description="HECT" evidence="3">
    <location>
        <begin position="527"/>
        <end position="605"/>
    </location>
</feature>
<proteinExistence type="predicted"/>
<dbReference type="GO" id="GO:0004842">
    <property type="term" value="F:ubiquitin-protein transferase activity"/>
    <property type="evidence" value="ECO:0007669"/>
    <property type="project" value="InterPro"/>
</dbReference>
<dbReference type="Pfam" id="PF00632">
    <property type="entry name" value="HECT"/>
    <property type="match status" value="1"/>
</dbReference>
<reference evidence="4" key="1">
    <citation type="submission" date="2022-01" db="EMBL/GenBank/DDBJ databases">
        <authorList>
            <person name="King R."/>
        </authorList>
    </citation>
    <scope>NUCLEOTIDE SEQUENCE</scope>
</reference>
<protein>
    <recommendedName>
        <fullName evidence="3">HECT domain-containing protein</fullName>
    </recommendedName>
</protein>
<keyword evidence="1" id="KW-0833">Ubl conjugation pathway</keyword>
<name>A0A9N9QMB0_9CUCU</name>
<feature type="compositionally biased region" description="Basic residues" evidence="2">
    <location>
        <begin position="138"/>
        <end position="147"/>
    </location>
</feature>
<dbReference type="OrthoDB" id="6745199at2759"/>
<organism evidence="4 5">
    <name type="scientific">Ceutorhynchus assimilis</name>
    <name type="common">cabbage seed weevil</name>
    <dbReference type="NCBI Taxonomy" id="467358"/>
    <lineage>
        <taxon>Eukaryota</taxon>
        <taxon>Metazoa</taxon>
        <taxon>Ecdysozoa</taxon>
        <taxon>Arthropoda</taxon>
        <taxon>Hexapoda</taxon>
        <taxon>Insecta</taxon>
        <taxon>Pterygota</taxon>
        <taxon>Neoptera</taxon>
        <taxon>Endopterygota</taxon>
        <taxon>Coleoptera</taxon>
        <taxon>Polyphaga</taxon>
        <taxon>Cucujiformia</taxon>
        <taxon>Curculionidae</taxon>
        <taxon>Ceutorhynchinae</taxon>
        <taxon>Ceutorhynchus</taxon>
    </lineage>
</organism>
<gene>
    <name evidence="4" type="ORF">CEUTPL_LOCUS4204</name>
</gene>
<feature type="region of interest" description="Disordered" evidence="2">
    <location>
        <begin position="129"/>
        <end position="149"/>
    </location>
</feature>
<sequence>MEKADEIPVIINSSSVGGITKDSIEAGISNSTDISSESEYNSVRDEDEKEVLDEIGSDTNDDFVGNDPIDPIQNQTLTDKIDITVVRSMTEDDLKPYLPAHGDRLALKSFASKSRRISLIEKLKTTFDSFGESSQPRPHSKPAKKAKGNNLKETRMIEIGWKIYCPKKKEFRPVRMPTGGTRRISVPKIMKYNDILAKAIDLFFPDGSSSYGHIREFEYELQDYKSLKIVEDIDINKMYEVSGMNTLRFYLATTKHEKDTDFMPAVTKPPDTFTMSLRNSSEPNSLNLERLVENIFGADANESPMDMFYLNENNIYDLPANTSYAPEYAPGSTSRTNTNSVSNTLASSTEIRNMTHNPSDPASFESPPEEREYKEWEAVAKIIVESYISQQYFPIKIAPVFVKSCLGLELDEKEVLENFLMYVSPSDALLLKKALIDFDSVDIDDILEFCSNYDGKWVPTKDSFEKLLGQIAFEELVQKPNYVQACWQNAFQKNLGDLNLDEIYSKYAPTDKNILCMLDVPENLDDEQRKVVAFLKKIIKESDEKTRSSFLRFCTGSNLANAKILIHFNDNTGLSRAPVAHTCNNLLELPTTYENFMIFRSELNNILNAGVWVMDII</sequence>
<dbReference type="InterPro" id="IPR000569">
    <property type="entry name" value="HECT_dom"/>
</dbReference>
<dbReference type="GO" id="GO:0009966">
    <property type="term" value="P:regulation of signal transduction"/>
    <property type="evidence" value="ECO:0007669"/>
    <property type="project" value="UniProtKB-ARBA"/>
</dbReference>
<evidence type="ECO:0000313" key="4">
    <source>
        <dbReference type="EMBL" id="CAG9763546.1"/>
    </source>
</evidence>
<keyword evidence="5" id="KW-1185">Reference proteome</keyword>
<dbReference type="InterPro" id="IPR035983">
    <property type="entry name" value="Hect_E3_ubiquitin_ligase"/>
</dbReference>
<dbReference type="EMBL" id="OU892290">
    <property type="protein sequence ID" value="CAG9763546.1"/>
    <property type="molecule type" value="Genomic_DNA"/>
</dbReference>
<evidence type="ECO:0000313" key="5">
    <source>
        <dbReference type="Proteomes" id="UP001152799"/>
    </source>
</evidence>
<dbReference type="AlphaFoldDB" id="A0A9N9QMB0"/>
<dbReference type="SUPFAM" id="SSF56204">
    <property type="entry name" value="Hect, E3 ligase catalytic domain"/>
    <property type="match status" value="1"/>
</dbReference>
<dbReference type="Proteomes" id="UP001152799">
    <property type="component" value="Chromosome 14"/>
</dbReference>
<dbReference type="Gene3D" id="3.30.2410.10">
    <property type="entry name" value="Hect, E3 ligase catalytic domain"/>
    <property type="match status" value="1"/>
</dbReference>
<evidence type="ECO:0000256" key="2">
    <source>
        <dbReference type="SAM" id="MobiDB-lite"/>
    </source>
</evidence>
<evidence type="ECO:0000259" key="3">
    <source>
        <dbReference type="Pfam" id="PF00632"/>
    </source>
</evidence>
<evidence type="ECO:0000256" key="1">
    <source>
        <dbReference type="ARBA" id="ARBA00022786"/>
    </source>
</evidence>
<accession>A0A9N9QMB0</accession>